<organism evidence="1 2">
    <name type="scientific">Coemansia helicoidea</name>
    <dbReference type="NCBI Taxonomy" id="1286919"/>
    <lineage>
        <taxon>Eukaryota</taxon>
        <taxon>Fungi</taxon>
        <taxon>Fungi incertae sedis</taxon>
        <taxon>Zoopagomycota</taxon>
        <taxon>Kickxellomycotina</taxon>
        <taxon>Kickxellomycetes</taxon>
        <taxon>Kickxellales</taxon>
        <taxon>Kickxellaceae</taxon>
        <taxon>Coemansia</taxon>
    </lineage>
</organism>
<comment type="caution">
    <text evidence="1">The sequence shown here is derived from an EMBL/GenBank/DDBJ whole genome shotgun (WGS) entry which is preliminary data.</text>
</comment>
<proteinExistence type="predicted"/>
<evidence type="ECO:0000313" key="1">
    <source>
        <dbReference type="EMBL" id="KAJ2795551.1"/>
    </source>
</evidence>
<feature type="non-terminal residue" evidence="1">
    <location>
        <position position="1"/>
    </location>
</feature>
<sequence length="155" mass="16176">PSAVRAVKVNRYGYIAGGGSGSNTPGSGLASAEPETAAGDAPLDGPLSPVDTRAVKEALMRELAEPLSDASDGEDAATKQSLYGGLSIAAAFDMTAYSPADIQQHRTHVSRLRKALYKELTLFMTEDAAPSDADEADDTHQSAPKAKRQRSKGSK</sequence>
<dbReference type="Proteomes" id="UP001140087">
    <property type="component" value="Unassembled WGS sequence"/>
</dbReference>
<reference evidence="1" key="1">
    <citation type="submission" date="2022-07" db="EMBL/GenBank/DDBJ databases">
        <title>Phylogenomic reconstructions and comparative analyses of Kickxellomycotina fungi.</title>
        <authorList>
            <person name="Reynolds N.K."/>
            <person name="Stajich J.E."/>
            <person name="Barry K."/>
            <person name="Grigoriev I.V."/>
            <person name="Crous P."/>
            <person name="Smith M.E."/>
        </authorList>
    </citation>
    <scope>NUCLEOTIDE SEQUENCE</scope>
    <source>
        <strain evidence="1">BCRC 34780</strain>
    </source>
</reference>
<gene>
    <name evidence="1" type="ORF">H4R21_005063</name>
</gene>
<keyword evidence="2" id="KW-1185">Reference proteome</keyword>
<evidence type="ECO:0000313" key="2">
    <source>
        <dbReference type="Proteomes" id="UP001140087"/>
    </source>
</evidence>
<accession>A0ACC1KUB0</accession>
<protein>
    <submittedName>
        <fullName evidence="1">Uncharacterized protein</fullName>
    </submittedName>
</protein>
<name>A0ACC1KUB0_9FUNG</name>
<dbReference type="EMBL" id="JANBUN010002130">
    <property type="protein sequence ID" value="KAJ2795551.1"/>
    <property type="molecule type" value="Genomic_DNA"/>
</dbReference>